<dbReference type="NCBIfam" id="NF004900">
    <property type="entry name" value="PRK06263.1"/>
    <property type="match status" value="1"/>
</dbReference>
<dbReference type="SUPFAM" id="SSF46977">
    <property type="entry name" value="Succinate dehydrogenase/fumarate reductase flavoprotein C-terminal domain"/>
    <property type="match status" value="1"/>
</dbReference>
<dbReference type="PIRSF" id="PIRSF000171">
    <property type="entry name" value="SDHA_APRA_LASPO"/>
    <property type="match status" value="1"/>
</dbReference>
<dbReference type="FunFam" id="3.90.700.10:FF:000002">
    <property type="entry name" value="L-aspartate oxidase"/>
    <property type="match status" value="1"/>
</dbReference>
<feature type="active site" description="Proton acceptor" evidence="3">
    <location>
        <position position="271"/>
    </location>
</feature>
<dbReference type="Proteomes" id="UP000623215">
    <property type="component" value="Unassembled WGS sequence"/>
</dbReference>
<feature type="domain" description="FAD-dependent oxidoreductase 2 FAD-binding" evidence="4">
    <location>
        <begin position="4"/>
        <end position="374"/>
    </location>
</feature>
<dbReference type="Gene3D" id="3.90.700.10">
    <property type="entry name" value="Succinate dehydrogenase/fumarate reductase flavoprotein, catalytic domain"/>
    <property type="match status" value="1"/>
</dbReference>
<evidence type="ECO:0000313" key="7">
    <source>
        <dbReference type="Proteomes" id="UP000623215"/>
    </source>
</evidence>
<evidence type="ECO:0000256" key="3">
    <source>
        <dbReference type="PIRSR" id="PIRSR000171-1"/>
    </source>
</evidence>
<evidence type="ECO:0000259" key="5">
    <source>
        <dbReference type="Pfam" id="PF02910"/>
    </source>
</evidence>
<feature type="domain" description="Fumarate reductase/succinate dehydrogenase flavoprotein-like C-terminal" evidence="5">
    <location>
        <begin position="433"/>
        <end position="519"/>
    </location>
</feature>
<gene>
    <name evidence="6" type="ORF">EYH55_04940</name>
</gene>
<evidence type="ECO:0000256" key="2">
    <source>
        <dbReference type="ARBA" id="ARBA00023002"/>
    </source>
</evidence>
<dbReference type="GO" id="GO:0016491">
    <property type="term" value="F:oxidoreductase activity"/>
    <property type="evidence" value="ECO:0007669"/>
    <property type="project" value="UniProtKB-KW"/>
</dbReference>
<dbReference type="PANTHER" id="PTHR11632">
    <property type="entry name" value="SUCCINATE DEHYDROGENASE 2 FLAVOPROTEIN SUBUNIT"/>
    <property type="match status" value="1"/>
</dbReference>
<dbReference type="InterPro" id="IPR030664">
    <property type="entry name" value="SdhA/FrdA/AprA"/>
</dbReference>
<dbReference type="Pfam" id="PF00890">
    <property type="entry name" value="FAD_binding_2"/>
    <property type="match status" value="1"/>
</dbReference>
<dbReference type="GO" id="GO:0044281">
    <property type="term" value="P:small molecule metabolic process"/>
    <property type="evidence" value="ECO:0007669"/>
    <property type="project" value="UniProtKB-ARBA"/>
</dbReference>
<dbReference type="SUPFAM" id="SSF51905">
    <property type="entry name" value="FAD/NAD(P)-binding domain"/>
    <property type="match status" value="1"/>
</dbReference>
<dbReference type="Gene3D" id="1.20.58.100">
    <property type="entry name" value="Fumarate reductase/succinate dehydrogenase flavoprotein-like, C-terminal domain"/>
    <property type="match status" value="1"/>
</dbReference>
<dbReference type="PRINTS" id="PR00368">
    <property type="entry name" value="FADPNR"/>
</dbReference>
<dbReference type="AlphaFoldDB" id="A0A832ZZ35"/>
<name>A0A832ZZ35_9EURY</name>
<dbReference type="InterPro" id="IPR027477">
    <property type="entry name" value="Succ_DH/fumarate_Rdtase_cat_sf"/>
</dbReference>
<dbReference type="InterPro" id="IPR003953">
    <property type="entry name" value="FAD-dep_OxRdtase_2_FAD-bd"/>
</dbReference>
<keyword evidence="2" id="KW-0560">Oxidoreductase</keyword>
<evidence type="ECO:0000313" key="6">
    <source>
        <dbReference type="EMBL" id="HIQ32805.1"/>
    </source>
</evidence>
<organism evidence="6 7">
    <name type="scientific">Methanothermococcus okinawensis</name>
    <dbReference type="NCBI Taxonomy" id="155863"/>
    <lineage>
        <taxon>Archaea</taxon>
        <taxon>Methanobacteriati</taxon>
        <taxon>Methanobacteriota</taxon>
        <taxon>Methanomada group</taxon>
        <taxon>Methanococci</taxon>
        <taxon>Methanococcales</taxon>
        <taxon>Methanococcaceae</taxon>
        <taxon>Methanothermococcus</taxon>
    </lineage>
</organism>
<dbReference type="InterPro" id="IPR036188">
    <property type="entry name" value="FAD/NAD-bd_sf"/>
</dbReference>
<sequence length="539" mass="60134">MITDVLVIGGGGAGARCAIECSDKRVVVAVKGLFGKSGCTVMAEGGYNAVLDPRDDFEKHFRDTIKGGCYINNPKLVKILVENAPKELKNLERFGALFDRREDGSIAQRPFGGQSFNRTCYSGDRTGHEIMTSLMEYTSKLENVTVLEDVMAVKLIVKDNRCYGAIFLDLVEGRLFPVYATSTVLATGGAGQLYPITTNPLQKVGDGFALAYWEGVELIDMEMVQFHPTGMVNSGILVTEAVRGEGGILYNRYGERFMVRYDRERMELSTRDVVARAIYREIKEGRGIRGGVYLDVSHLDDEVIEERLETTLRQFLDIGIDIRREPMIVAPTAHHFMGGVRINERCETNIEGLFACGEVTGGIHGANRLGGNALADTQVFGAIAGRSAGEFVEEMGTLRDPVDVGGMINRIKSEVREKIGREKGYSIHTLIGELKSTMWDEVSIVREERGLRSALSKIELLKEHLKKVKLRGVFEVQKYFEFKSMLTVAELVTRCALERRESRGAHYRSDYPETREEWRGNLVVSRDGIRFIRSPSIEG</sequence>
<evidence type="ECO:0000259" key="4">
    <source>
        <dbReference type="Pfam" id="PF00890"/>
    </source>
</evidence>
<protein>
    <submittedName>
        <fullName evidence="6">Fumarate reductase subunit A</fullName>
    </submittedName>
</protein>
<dbReference type="EMBL" id="DQVW01000094">
    <property type="protein sequence ID" value="HIQ32805.1"/>
    <property type="molecule type" value="Genomic_DNA"/>
</dbReference>
<keyword evidence="1" id="KW-0285">Flavoprotein</keyword>
<dbReference type="Pfam" id="PF02910">
    <property type="entry name" value="Succ_DH_flav_C"/>
    <property type="match status" value="1"/>
</dbReference>
<comment type="caution">
    <text evidence="6">The sequence shown here is derived from an EMBL/GenBank/DDBJ whole genome shotgun (WGS) entry which is preliminary data.</text>
</comment>
<dbReference type="SUPFAM" id="SSF56425">
    <property type="entry name" value="Succinate dehydrogenase/fumarate reductase flavoprotein, catalytic domain"/>
    <property type="match status" value="1"/>
</dbReference>
<accession>A0A832ZZ35</accession>
<dbReference type="InterPro" id="IPR015939">
    <property type="entry name" value="Fum_Rdtase/Succ_DH_flav-like_C"/>
</dbReference>
<reference evidence="6" key="1">
    <citation type="journal article" date="2020" name="ISME J.">
        <title>Gammaproteobacteria mediating utilization of methyl-, sulfur- and petroleum organic compounds in deep ocean hydrothermal plumes.</title>
        <authorList>
            <person name="Zhou Z."/>
            <person name="Liu Y."/>
            <person name="Pan J."/>
            <person name="Cron B.R."/>
            <person name="Toner B.M."/>
            <person name="Anantharaman K."/>
            <person name="Breier J.A."/>
            <person name="Dick G.J."/>
            <person name="Li M."/>
        </authorList>
    </citation>
    <scope>NUCLEOTIDE SEQUENCE</scope>
    <source>
        <strain evidence="6">SZUA-1534</strain>
    </source>
</reference>
<dbReference type="InterPro" id="IPR037099">
    <property type="entry name" value="Fum_R/Succ_DH_flav-like_C_sf"/>
</dbReference>
<evidence type="ECO:0000256" key="1">
    <source>
        <dbReference type="ARBA" id="ARBA00022630"/>
    </source>
</evidence>
<dbReference type="PANTHER" id="PTHR11632:SF51">
    <property type="entry name" value="SUCCINATE DEHYDROGENASE [UBIQUINONE] FLAVOPROTEIN SUBUNIT, MITOCHONDRIAL"/>
    <property type="match status" value="1"/>
</dbReference>
<proteinExistence type="predicted"/>
<dbReference type="Gene3D" id="3.50.50.60">
    <property type="entry name" value="FAD/NAD(P)-binding domain"/>
    <property type="match status" value="1"/>
</dbReference>